<reference evidence="1" key="1">
    <citation type="submission" date="2017-05" db="UniProtKB">
        <authorList>
            <consortium name="EnsemblMetazoa"/>
        </authorList>
    </citation>
    <scope>IDENTIFICATION</scope>
</reference>
<dbReference type="InParanoid" id="A0A1X7T7N2"/>
<dbReference type="AlphaFoldDB" id="A0A1X7T7N2"/>
<protein>
    <submittedName>
        <fullName evidence="1">Uncharacterized protein</fullName>
    </submittedName>
</protein>
<sequence length="62" mass="7070">AIRSINGDDDLEEQFTVDAGLTITDEFGVDDEIECLNEPVDNKVDKNMDDVTELWHDEEIED</sequence>
<name>A0A1X7T7N2_AMPQE</name>
<evidence type="ECO:0000313" key="1">
    <source>
        <dbReference type="EnsemblMetazoa" id="Aqu2.1.10518_001"/>
    </source>
</evidence>
<organism evidence="1">
    <name type="scientific">Amphimedon queenslandica</name>
    <name type="common">Sponge</name>
    <dbReference type="NCBI Taxonomy" id="400682"/>
    <lineage>
        <taxon>Eukaryota</taxon>
        <taxon>Metazoa</taxon>
        <taxon>Porifera</taxon>
        <taxon>Demospongiae</taxon>
        <taxon>Heteroscleromorpha</taxon>
        <taxon>Haplosclerida</taxon>
        <taxon>Niphatidae</taxon>
        <taxon>Amphimedon</taxon>
    </lineage>
</organism>
<dbReference type="EnsemblMetazoa" id="Aqu2.1.10518_001">
    <property type="protein sequence ID" value="Aqu2.1.10518_001"/>
    <property type="gene ID" value="Aqu2.1.10518"/>
</dbReference>
<proteinExistence type="predicted"/>
<accession>A0A1X7T7N2</accession>